<organism evidence="2">
    <name type="scientific">marine sediment metagenome</name>
    <dbReference type="NCBI Taxonomy" id="412755"/>
    <lineage>
        <taxon>unclassified sequences</taxon>
        <taxon>metagenomes</taxon>
        <taxon>ecological metagenomes</taxon>
    </lineage>
</organism>
<sequence length="32" mass="3511">MDWILILLGVIALAVAAWALTLLILPSNRRGH</sequence>
<evidence type="ECO:0000313" key="2">
    <source>
        <dbReference type="EMBL" id="KKN20459.1"/>
    </source>
</evidence>
<reference evidence="2" key="1">
    <citation type="journal article" date="2015" name="Nature">
        <title>Complex archaea that bridge the gap between prokaryotes and eukaryotes.</title>
        <authorList>
            <person name="Spang A."/>
            <person name="Saw J.H."/>
            <person name="Jorgensen S.L."/>
            <person name="Zaremba-Niedzwiedzka K."/>
            <person name="Martijn J."/>
            <person name="Lind A.E."/>
            <person name="van Eijk R."/>
            <person name="Schleper C."/>
            <person name="Guy L."/>
            <person name="Ettema T.J."/>
        </authorList>
    </citation>
    <scope>NUCLEOTIDE SEQUENCE</scope>
</reference>
<protein>
    <submittedName>
        <fullName evidence="2">Uncharacterized protein</fullName>
    </submittedName>
</protein>
<keyword evidence="1" id="KW-1133">Transmembrane helix</keyword>
<dbReference type="EMBL" id="LAZR01003240">
    <property type="protein sequence ID" value="KKN20459.1"/>
    <property type="molecule type" value="Genomic_DNA"/>
</dbReference>
<keyword evidence="1" id="KW-0812">Transmembrane</keyword>
<keyword evidence="1" id="KW-0472">Membrane</keyword>
<proteinExistence type="predicted"/>
<accession>A0A0F9NR84</accession>
<comment type="caution">
    <text evidence="2">The sequence shown here is derived from an EMBL/GenBank/DDBJ whole genome shotgun (WGS) entry which is preliminary data.</text>
</comment>
<gene>
    <name evidence="2" type="ORF">LCGC14_0935400</name>
</gene>
<name>A0A0F9NR84_9ZZZZ</name>
<feature type="transmembrane region" description="Helical" evidence="1">
    <location>
        <begin position="6"/>
        <end position="25"/>
    </location>
</feature>
<dbReference type="AlphaFoldDB" id="A0A0F9NR84"/>
<evidence type="ECO:0000256" key="1">
    <source>
        <dbReference type="SAM" id="Phobius"/>
    </source>
</evidence>